<feature type="region of interest" description="Disordered" evidence="1">
    <location>
        <begin position="17"/>
        <end position="53"/>
    </location>
</feature>
<name>A0AAD5XS06_9FUNG</name>
<protein>
    <submittedName>
        <fullName evidence="2">Uncharacterized protein</fullName>
    </submittedName>
</protein>
<evidence type="ECO:0000313" key="2">
    <source>
        <dbReference type="EMBL" id="KAJ3200969.1"/>
    </source>
</evidence>
<accession>A0AAD5XS06</accession>
<feature type="compositionally biased region" description="Polar residues" evidence="1">
    <location>
        <begin position="35"/>
        <end position="53"/>
    </location>
</feature>
<proteinExistence type="predicted"/>
<feature type="non-terminal residue" evidence="2">
    <location>
        <position position="1"/>
    </location>
</feature>
<gene>
    <name evidence="2" type="ORF">HK099_002445</name>
</gene>
<evidence type="ECO:0000313" key="3">
    <source>
        <dbReference type="Proteomes" id="UP001211065"/>
    </source>
</evidence>
<keyword evidence="3" id="KW-1185">Reference proteome</keyword>
<dbReference type="EMBL" id="JADGJW010001803">
    <property type="protein sequence ID" value="KAJ3200969.1"/>
    <property type="molecule type" value="Genomic_DNA"/>
</dbReference>
<sequence length="53" mass="5945">SSKYRVVKSEPLLSKNIVKNESKPRRNNAAVLISSKANSKTSRSRNNSLDSQR</sequence>
<reference evidence="2" key="1">
    <citation type="submission" date="2020-05" db="EMBL/GenBank/DDBJ databases">
        <title>Phylogenomic resolution of chytrid fungi.</title>
        <authorList>
            <person name="Stajich J.E."/>
            <person name="Amses K."/>
            <person name="Simmons R."/>
            <person name="Seto K."/>
            <person name="Myers J."/>
            <person name="Bonds A."/>
            <person name="Quandt C.A."/>
            <person name="Barry K."/>
            <person name="Liu P."/>
            <person name="Grigoriev I."/>
            <person name="Longcore J.E."/>
            <person name="James T.Y."/>
        </authorList>
    </citation>
    <scope>NUCLEOTIDE SEQUENCE</scope>
    <source>
        <strain evidence="2">JEL0476</strain>
    </source>
</reference>
<comment type="caution">
    <text evidence="2">The sequence shown here is derived from an EMBL/GenBank/DDBJ whole genome shotgun (WGS) entry which is preliminary data.</text>
</comment>
<evidence type="ECO:0000256" key="1">
    <source>
        <dbReference type="SAM" id="MobiDB-lite"/>
    </source>
</evidence>
<feature type="non-terminal residue" evidence="2">
    <location>
        <position position="53"/>
    </location>
</feature>
<organism evidence="2 3">
    <name type="scientific">Clydaea vesicula</name>
    <dbReference type="NCBI Taxonomy" id="447962"/>
    <lineage>
        <taxon>Eukaryota</taxon>
        <taxon>Fungi</taxon>
        <taxon>Fungi incertae sedis</taxon>
        <taxon>Chytridiomycota</taxon>
        <taxon>Chytridiomycota incertae sedis</taxon>
        <taxon>Chytridiomycetes</taxon>
        <taxon>Lobulomycetales</taxon>
        <taxon>Lobulomycetaceae</taxon>
        <taxon>Clydaea</taxon>
    </lineage>
</organism>
<dbReference type="AlphaFoldDB" id="A0AAD5XS06"/>
<dbReference type="Proteomes" id="UP001211065">
    <property type="component" value="Unassembled WGS sequence"/>
</dbReference>